<proteinExistence type="predicted"/>
<accession>A0A9N8EJD0</accession>
<keyword evidence="3" id="KW-1185">Reference proteome</keyword>
<dbReference type="AlphaFoldDB" id="A0A9N8EJD0"/>
<evidence type="ECO:0000313" key="3">
    <source>
        <dbReference type="Proteomes" id="UP001153069"/>
    </source>
</evidence>
<name>A0A9N8EJD0_9STRA</name>
<evidence type="ECO:0000256" key="1">
    <source>
        <dbReference type="SAM" id="MobiDB-lite"/>
    </source>
</evidence>
<organism evidence="2 3">
    <name type="scientific">Seminavis robusta</name>
    <dbReference type="NCBI Taxonomy" id="568900"/>
    <lineage>
        <taxon>Eukaryota</taxon>
        <taxon>Sar</taxon>
        <taxon>Stramenopiles</taxon>
        <taxon>Ochrophyta</taxon>
        <taxon>Bacillariophyta</taxon>
        <taxon>Bacillariophyceae</taxon>
        <taxon>Bacillariophycidae</taxon>
        <taxon>Naviculales</taxon>
        <taxon>Naviculaceae</taxon>
        <taxon>Seminavis</taxon>
    </lineage>
</organism>
<dbReference type="EMBL" id="CAICTM010001191">
    <property type="protein sequence ID" value="CAB9521430.1"/>
    <property type="molecule type" value="Genomic_DNA"/>
</dbReference>
<feature type="compositionally biased region" description="Low complexity" evidence="1">
    <location>
        <begin position="71"/>
        <end position="89"/>
    </location>
</feature>
<gene>
    <name evidence="2" type="ORF">SEMRO_1193_G251231.1</name>
</gene>
<evidence type="ECO:0000313" key="2">
    <source>
        <dbReference type="EMBL" id="CAB9521430.1"/>
    </source>
</evidence>
<dbReference type="Proteomes" id="UP001153069">
    <property type="component" value="Unassembled WGS sequence"/>
</dbReference>
<reference evidence="2" key="1">
    <citation type="submission" date="2020-06" db="EMBL/GenBank/DDBJ databases">
        <authorList>
            <consortium name="Plant Systems Biology data submission"/>
        </authorList>
    </citation>
    <scope>NUCLEOTIDE SEQUENCE</scope>
    <source>
        <strain evidence="2">D6</strain>
    </source>
</reference>
<protein>
    <submittedName>
        <fullName evidence="2">Uncharacterized protein</fullName>
    </submittedName>
</protein>
<comment type="caution">
    <text evidence="2">The sequence shown here is derived from an EMBL/GenBank/DDBJ whole genome shotgun (WGS) entry which is preliminary data.</text>
</comment>
<feature type="region of interest" description="Disordered" evidence="1">
    <location>
        <begin position="71"/>
        <end position="102"/>
    </location>
</feature>
<sequence length="162" mass="16934">MALTPISSSPRRSTIAASSSLIQVDFHEIGESVPVTVLPHMNILPRQTAARNQAAAPTAATATTVATAQTTGNTVDLNTSIESNSSSSTESRDLLAEDGENLSVSSESSEEVVIPAATTTARDVANTRATSKKRILATQFTSVLVRDGLVQEPLQSDAGAYY</sequence>